<accession>A0A9Y2JJ21</accession>
<dbReference type="KEGG" id="amog:QRX60_30030"/>
<reference evidence="1 2" key="1">
    <citation type="submission" date="2023-06" db="EMBL/GenBank/DDBJ databases">
        <authorList>
            <person name="Oyuntsetseg B."/>
            <person name="Kim S.B."/>
        </authorList>
    </citation>
    <scope>NUCLEOTIDE SEQUENCE [LARGE SCALE GENOMIC DNA]</scope>
    <source>
        <strain evidence="1 2">4-36</strain>
    </source>
</reference>
<name>A0A9Y2JJ21_9PSEU</name>
<dbReference type="RefSeq" id="WP_285994781.1">
    <property type="nucleotide sequence ID" value="NZ_CP127295.1"/>
</dbReference>
<dbReference type="Proteomes" id="UP001239397">
    <property type="component" value="Chromosome"/>
</dbReference>
<keyword evidence="2" id="KW-1185">Reference proteome</keyword>
<dbReference type="EMBL" id="CP127295">
    <property type="protein sequence ID" value="WIX98296.1"/>
    <property type="molecule type" value="Genomic_DNA"/>
</dbReference>
<evidence type="ECO:0000313" key="2">
    <source>
        <dbReference type="Proteomes" id="UP001239397"/>
    </source>
</evidence>
<proteinExistence type="predicted"/>
<gene>
    <name evidence="1" type="ORF">QRX60_30030</name>
</gene>
<dbReference type="InterPro" id="IPR036265">
    <property type="entry name" value="HIT-like_sf"/>
</dbReference>
<dbReference type="SUPFAM" id="SSF54197">
    <property type="entry name" value="HIT-like"/>
    <property type="match status" value="1"/>
</dbReference>
<organism evidence="1 2">
    <name type="scientific">Amycolatopsis mongoliensis</name>
    <dbReference type="NCBI Taxonomy" id="715475"/>
    <lineage>
        <taxon>Bacteria</taxon>
        <taxon>Bacillati</taxon>
        <taxon>Actinomycetota</taxon>
        <taxon>Actinomycetes</taxon>
        <taxon>Pseudonocardiales</taxon>
        <taxon>Pseudonocardiaceae</taxon>
        <taxon>Amycolatopsis</taxon>
    </lineage>
</organism>
<sequence length="147" mass="16584">MSGSSCLPCEMEHAEEAAVVFRDDLWACEVVPGFDVPGWFVLRVRRHALRIGGLTERELATYGRRLRDLVDSVTEVTCAPATYTLVFGEANPHFHALIAARGDDVPEDRRMAGILRQREDRRDRERALALVPAVARAYHRRALVESK</sequence>
<dbReference type="Gene3D" id="3.30.428.10">
    <property type="entry name" value="HIT-like"/>
    <property type="match status" value="1"/>
</dbReference>
<protein>
    <submittedName>
        <fullName evidence="1">DUF2746 domain-containing protein</fullName>
    </submittedName>
</protein>
<evidence type="ECO:0000313" key="1">
    <source>
        <dbReference type="EMBL" id="WIX98296.1"/>
    </source>
</evidence>
<dbReference type="AlphaFoldDB" id="A0A9Y2JJ21"/>